<evidence type="ECO:0000256" key="9">
    <source>
        <dbReference type="ARBA" id="ARBA00048233"/>
    </source>
</evidence>
<dbReference type="InterPro" id="IPR041640">
    <property type="entry name" value="Tyrosinase_C"/>
</dbReference>
<dbReference type="EC" id="1.14.18.1" evidence="3"/>
<dbReference type="Proteomes" id="UP000242519">
    <property type="component" value="Unassembled WGS sequence"/>
</dbReference>
<dbReference type="GO" id="GO:0004503">
    <property type="term" value="F:tyrosinase activity"/>
    <property type="evidence" value="ECO:0007669"/>
    <property type="project" value="UniProtKB-EC"/>
</dbReference>
<evidence type="ECO:0000256" key="4">
    <source>
        <dbReference type="ARBA" id="ARBA00022723"/>
    </source>
</evidence>
<reference evidence="14 15" key="1">
    <citation type="submission" date="2017-04" db="EMBL/GenBank/DDBJ databases">
        <title>Draft genome sequence of Marssonina coronaria NL1: causal agent of apple blotch.</title>
        <authorList>
            <person name="Cheng Q."/>
        </authorList>
    </citation>
    <scope>NUCLEOTIDE SEQUENCE [LARGE SCALE GENOMIC DNA]</scope>
    <source>
        <strain evidence="14 15">NL1</strain>
    </source>
</reference>
<feature type="transmembrane region" description="Helical" evidence="11">
    <location>
        <begin position="89"/>
        <end position="111"/>
    </location>
</feature>
<dbReference type="OrthoDB" id="1658288at2759"/>
<dbReference type="GO" id="GO:0042438">
    <property type="term" value="P:melanin biosynthetic process"/>
    <property type="evidence" value="ECO:0007669"/>
    <property type="project" value="UniProtKB-KW"/>
</dbReference>
<evidence type="ECO:0000256" key="11">
    <source>
        <dbReference type="SAM" id="Phobius"/>
    </source>
</evidence>
<evidence type="ECO:0000259" key="12">
    <source>
        <dbReference type="PROSITE" id="PS00497"/>
    </source>
</evidence>
<proteinExistence type="inferred from homology"/>
<keyword evidence="4" id="KW-0479">Metal-binding</keyword>
<comment type="catalytic activity">
    <reaction evidence="9">
        <text>2 L-dopa + O2 = 2 L-dopaquinone + 2 H2O</text>
        <dbReference type="Rhea" id="RHEA:34287"/>
        <dbReference type="ChEBI" id="CHEBI:15377"/>
        <dbReference type="ChEBI" id="CHEBI:15379"/>
        <dbReference type="ChEBI" id="CHEBI:57504"/>
        <dbReference type="ChEBI" id="CHEBI:57924"/>
        <dbReference type="EC" id="1.14.18.1"/>
    </reaction>
</comment>
<dbReference type="PRINTS" id="PR00092">
    <property type="entry name" value="TYROSINASE"/>
</dbReference>
<evidence type="ECO:0000256" key="7">
    <source>
        <dbReference type="ARBA" id="ARBA00023033"/>
    </source>
</evidence>
<name>A0A218ZEU2_9HELO</name>
<keyword evidence="15" id="KW-1185">Reference proteome</keyword>
<dbReference type="InParanoid" id="A0A218ZEU2"/>
<dbReference type="PANTHER" id="PTHR11474:SF76">
    <property type="entry name" value="SHKT DOMAIN-CONTAINING PROTEIN"/>
    <property type="match status" value="1"/>
</dbReference>
<keyword evidence="11" id="KW-1133">Transmembrane helix</keyword>
<dbReference type="InterPro" id="IPR008922">
    <property type="entry name" value="Di-copper_centre_dom_sf"/>
</dbReference>
<dbReference type="PROSITE" id="PS00498">
    <property type="entry name" value="TYROSINASE_2"/>
    <property type="match status" value="1"/>
</dbReference>
<dbReference type="GO" id="GO:0046872">
    <property type="term" value="F:metal ion binding"/>
    <property type="evidence" value="ECO:0007669"/>
    <property type="project" value="UniProtKB-KW"/>
</dbReference>
<comment type="similarity">
    <text evidence="2">Belongs to the tyrosinase family.</text>
</comment>
<dbReference type="Pfam" id="PF00264">
    <property type="entry name" value="Tyrosinase"/>
    <property type="match status" value="1"/>
</dbReference>
<keyword evidence="7" id="KW-0503">Monooxygenase</keyword>
<dbReference type="PROSITE" id="PS00497">
    <property type="entry name" value="TYROSINASE_1"/>
    <property type="match status" value="1"/>
</dbReference>
<comment type="cofactor">
    <cofactor evidence="1">
        <name>Cu(2+)</name>
        <dbReference type="ChEBI" id="CHEBI:29036"/>
    </cofactor>
</comment>
<dbReference type="AlphaFoldDB" id="A0A218ZEU2"/>
<comment type="catalytic activity">
    <reaction evidence="10">
        <text>L-tyrosine + O2 = L-dopaquinone + H2O</text>
        <dbReference type="Rhea" id="RHEA:18117"/>
        <dbReference type="ChEBI" id="CHEBI:15377"/>
        <dbReference type="ChEBI" id="CHEBI:15379"/>
        <dbReference type="ChEBI" id="CHEBI:57924"/>
        <dbReference type="ChEBI" id="CHEBI:58315"/>
        <dbReference type="EC" id="1.14.18.1"/>
    </reaction>
</comment>
<keyword evidence="11" id="KW-0472">Membrane</keyword>
<accession>A0A218ZEU2</accession>
<dbReference type="Gene3D" id="1.10.1280.10">
    <property type="entry name" value="Di-copper center containing domain from catechol oxidase"/>
    <property type="match status" value="1"/>
</dbReference>
<evidence type="ECO:0000256" key="3">
    <source>
        <dbReference type="ARBA" id="ARBA00011906"/>
    </source>
</evidence>
<evidence type="ECO:0000313" key="14">
    <source>
        <dbReference type="EMBL" id="OWP06274.1"/>
    </source>
</evidence>
<keyword evidence="5" id="KW-0560">Oxidoreductase</keyword>
<gene>
    <name evidence="14" type="ORF">B2J93_2512</name>
</gene>
<keyword evidence="8" id="KW-0470">Melanin biosynthesis</keyword>
<dbReference type="PANTHER" id="PTHR11474">
    <property type="entry name" value="TYROSINASE FAMILY MEMBER"/>
    <property type="match status" value="1"/>
</dbReference>
<evidence type="ECO:0000256" key="8">
    <source>
        <dbReference type="ARBA" id="ARBA00023101"/>
    </source>
</evidence>
<evidence type="ECO:0000259" key="13">
    <source>
        <dbReference type="PROSITE" id="PS00498"/>
    </source>
</evidence>
<feature type="domain" description="Tyrosinase copper-binding" evidence="12">
    <location>
        <begin position="247"/>
        <end position="264"/>
    </location>
</feature>
<evidence type="ECO:0000256" key="6">
    <source>
        <dbReference type="ARBA" id="ARBA00023008"/>
    </source>
</evidence>
<keyword evidence="6" id="KW-0186">Copper</keyword>
<organism evidence="14 15">
    <name type="scientific">Diplocarpon coronariae</name>
    <dbReference type="NCBI Taxonomy" id="2795749"/>
    <lineage>
        <taxon>Eukaryota</taxon>
        <taxon>Fungi</taxon>
        <taxon>Dikarya</taxon>
        <taxon>Ascomycota</taxon>
        <taxon>Pezizomycotina</taxon>
        <taxon>Leotiomycetes</taxon>
        <taxon>Helotiales</taxon>
        <taxon>Drepanopezizaceae</taxon>
        <taxon>Diplocarpon</taxon>
    </lineage>
</organism>
<feature type="domain" description="Tyrosinase copper-binding" evidence="13">
    <location>
        <begin position="442"/>
        <end position="453"/>
    </location>
</feature>
<dbReference type="InterPro" id="IPR002227">
    <property type="entry name" value="Tyrosinase_Cu-bd"/>
</dbReference>
<protein>
    <recommendedName>
        <fullName evidence="3">tyrosinase</fullName>
        <ecNumber evidence="3">1.14.18.1</ecNumber>
    </recommendedName>
</protein>
<dbReference type="InterPro" id="IPR050316">
    <property type="entry name" value="Tyrosinase/Hemocyanin"/>
</dbReference>
<dbReference type="STRING" id="503106.A0A218ZEU2"/>
<evidence type="ECO:0000256" key="1">
    <source>
        <dbReference type="ARBA" id="ARBA00001973"/>
    </source>
</evidence>
<dbReference type="EMBL" id="MZNU01000051">
    <property type="protein sequence ID" value="OWP06274.1"/>
    <property type="molecule type" value="Genomic_DNA"/>
</dbReference>
<evidence type="ECO:0000256" key="2">
    <source>
        <dbReference type="ARBA" id="ARBA00009928"/>
    </source>
</evidence>
<keyword evidence="11" id="KW-0812">Transmembrane</keyword>
<dbReference type="SUPFAM" id="SSF48056">
    <property type="entry name" value="Di-copper centre-containing domain"/>
    <property type="match status" value="1"/>
</dbReference>
<evidence type="ECO:0000256" key="5">
    <source>
        <dbReference type="ARBA" id="ARBA00023002"/>
    </source>
</evidence>
<evidence type="ECO:0000313" key="15">
    <source>
        <dbReference type="Proteomes" id="UP000242519"/>
    </source>
</evidence>
<dbReference type="Gene3D" id="2.60.310.20">
    <property type="match status" value="1"/>
</dbReference>
<dbReference type="Pfam" id="PF18132">
    <property type="entry name" value="Tyrosinase_C"/>
    <property type="match status" value="1"/>
</dbReference>
<evidence type="ECO:0000256" key="10">
    <source>
        <dbReference type="ARBA" id="ARBA00048881"/>
    </source>
</evidence>
<sequence>MLAVVPWSNQKRRAATSVDRTNPHGSRMSFRVHFCSYALGVGPTREIYNSADKAEVFMHQQASPRRENEITFCLAFGALSYHLLATVDILLSMMLPLIVVVWTLLVASLFVDAAPTDSSDSPNPHQRVHKIKGLHTGIKRQAGGSPRPARRNILDLQKDGPAWHVLSFPLMSPAVERLSCLDKVPPSLYIQGLSALQSKNESYFLSYFQIAGIHGREMAPTRAESPYIPWGGAAQAPDAPLTGYCTHNSVLFLPWHRPYLALYEEMIGALVQDIAQTYPAATLSVYQTAADNFRIPYWDWASVPTMPAVVNQPTVQITTPAGVKNVTNPTFRYVFHEFPLNPSYFPSDQTAAGDAWLSKYPYTIRGAQNYGDLSGPGKANAVLQNSNLKSATWYALVKHATFNEFGTTATRGTSIEAPHNQVHGSVGMTGGHMSGLSYSAYDPIFWLHHANVDRLFALWQALNPEAYLTPQLDQSGTFSLAANNVHTASTPLEPFAADGDRPYFTSSSVRQISTFGYTYPEIQDWNQSPAQLKSNVTAAITTLYGPGGSKIKRRAGDAPSTDLLPGQPTREWSVGIRVSKFDLGGERFIIRLFLGAVPQDAGTWATDPGCVGSSPVFPPPAPAAGPLPQVMAYSEVSLVRALHELGETTHDASVMTAYLKEHLNWRAQKFDGTVVPLEHVPSLVITVQDELVTDCGDLTTLPTYGKATAHPGATQGRAGGYAGAA</sequence>
<comment type="caution">
    <text evidence="14">The sequence shown here is derived from an EMBL/GenBank/DDBJ whole genome shotgun (WGS) entry which is preliminary data.</text>
</comment>